<protein>
    <submittedName>
        <fullName evidence="1">Uncharacterized protein</fullName>
    </submittedName>
</protein>
<gene>
    <name evidence="1" type="ORF">Z517_07920</name>
</gene>
<sequence>MSALFQRDETAVGVLLDTGKVDLDRRDGYGYMPLMLAAVKRALLKTGKVNPDDRNGVPSPVSDSQSAIRAIVNF</sequence>
<organism evidence="1 2">
    <name type="scientific">Fonsecaea pedrosoi CBS 271.37</name>
    <dbReference type="NCBI Taxonomy" id="1442368"/>
    <lineage>
        <taxon>Eukaryota</taxon>
        <taxon>Fungi</taxon>
        <taxon>Dikarya</taxon>
        <taxon>Ascomycota</taxon>
        <taxon>Pezizomycotina</taxon>
        <taxon>Eurotiomycetes</taxon>
        <taxon>Chaetothyriomycetidae</taxon>
        <taxon>Chaetothyriales</taxon>
        <taxon>Herpotrichiellaceae</taxon>
        <taxon>Fonsecaea</taxon>
    </lineage>
</organism>
<name>A0A0D2EV34_9EURO</name>
<dbReference type="AlphaFoldDB" id="A0A0D2EV34"/>
<dbReference type="HOGENOM" id="CLU_2687870_0_0_1"/>
<reference evidence="1 2" key="1">
    <citation type="submission" date="2015-01" db="EMBL/GenBank/DDBJ databases">
        <title>The Genome Sequence of Fonsecaea pedrosoi CBS 271.37.</title>
        <authorList>
            <consortium name="The Broad Institute Genomics Platform"/>
            <person name="Cuomo C."/>
            <person name="de Hoog S."/>
            <person name="Gorbushina A."/>
            <person name="Stielow B."/>
            <person name="Teixiera M."/>
            <person name="Abouelleil A."/>
            <person name="Chapman S.B."/>
            <person name="Priest M."/>
            <person name="Young S.K."/>
            <person name="Wortman J."/>
            <person name="Nusbaum C."/>
            <person name="Birren B."/>
        </authorList>
    </citation>
    <scope>NUCLEOTIDE SEQUENCE [LARGE SCALE GENOMIC DNA]</scope>
    <source>
        <strain evidence="1 2">CBS 271.37</strain>
    </source>
</reference>
<keyword evidence="2" id="KW-1185">Reference proteome</keyword>
<dbReference type="Proteomes" id="UP000053029">
    <property type="component" value="Unassembled WGS sequence"/>
</dbReference>
<dbReference type="EMBL" id="KN846973">
    <property type="protein sequence ID" value="KIW78087.1"/>
    <property type="molecule type" value="Genomic_DNA"/>
</dbReference>
<proteinExistence type="predicted"/>
<dbReference type="Gene3D" id="1.25.40.20">
    <property type="entry name" value="Ankyrin repeat-containing domain"/>
    <property type="match status" value="1"/>
</dbReference>
<dbReference type="RefSeq" id="XP_013281895.1">
    <property type="nucleotide sequence ID" value="XM_013426441.1"/>
</dbReference>
<dbReference type="GeneID" id="25307410"/>
<accession>A0A0D2EV34</accession>
<dbReference type="VEuPathDB" id="FungiDB:Z517_07920"/>
<dbReference type="InterPro" id="IPR036770">
    <property type="entry name" value="Ankyrin_rpt-contain_sf"/>
</dbReference>
<evidence type="ECO:0000313" key="2">
    <source>
        <dbReference type="Proteomes" id="UP000053029"/>
    </source>
</evidence>
<evidence type="ECO:0000313" key="1">
    <source>
        <dbReference type="EMBL" id="KIW78087.1"/>
    </source>
</evidence>